<dbReference type="GO" id="GO:0030515">
    <property type="term" value="F:snoRNA binding"/>
    <property type="evidence" value="ECO:0007669"/>
    <property type="project" value="TreeGrafter"/>
</dbReference>
<evidence type="ECO:0000256" key="2">
    <source>
        <dbReference type="ARBA" id="ARBA00022737"/>
    </source>
</evidence>
<accession>A0A8I6RXB6</accession>
<dbReference type="PROSITE" id="PS50294">
    <property type="entry name" value="WD_REPEATS_REGION"/>
    <property type="match status" value="5"/>
</dbReference>
<dbReference type="InterPro" id="IPR019775">
    <property type="entry name" value="WD40_repeat_CS"/>
</dbReference>
<feature type="repeat" description="WD" evidence="4">
    <location>
        <begin position="146"/>
        <end position="187"/>
    </location>
</feature>
<feature type="repeat" description="WD" evidence="4">
    <location>
        <begin position="602"/>
        <end position="643"/>
    </location>
</feature>
<protein>
    <recommendedName>
        <fullName evidence="5">Small-subunit processome Utp12 domain-containing protein</fullName>
    </recommendedName>
</protein>
<reference evidence="6" key="1">
    <citation type="submission" date="2022-01" db="UniProtKB">
        <authorList>
            <consortium name="EnsemblMetazoa"/>
        </authorList>
    </citation>
    <scope>IDENTIFICATION</scope>
</reference>
<dbReference type="PANTHER" id="PTHR19853">
    <property type="entry name" value="WD REPEAT CONTAINING PROTEIN 3 WDR3"/>
    <property type="match status" value="1"/>
</dbReference>
<sequence>MGLTKQYLRYAPSGKFNIISSSNCNVCFVVYNGQEGRYVASGACEDVIVWDLRLGEKTFTLYGEEHNEVTYLAFSPDKVHLAIGYSDGKVNLTNILNKEIKTVFAGHRTAISYLVFDALGHRLASGGKDTEIVLWDIISETGLERLSGHKGVITSLIFLKNKNILVSSSKDTFIKFWDLDTSHCFHTIAAHVTEVWGISLIGDDEYIVAGSNDSELRVWSLEPNELFDNHQKENMEFGSDVKVTKAGSILREGKGRLYSMVVDNTGRMLAAHGVDSLIEVFMFRTKEEATIKAHKRKIKERKKAAKTGEQLEIQDMTLKDVIERLGRIKASDKVKGISCVRGSAELRVAVSLSCNKLELYALNVDESLQKKGKEEGKCLRRIVNPGHQGEVRAVAFSSDNLAIASAGSNSIKIWNRTSLNCLRTIETDYALSICFVPGDRHALVGLKSGHLLVVDLSSGDILEDVEAHTAEIWNVIKTHDQAGAITCSGDTTVKVWTFELVNVDGSKGKVLSVQHVRTLKLSDAVLSVKVSPCGKLIAAALLDSTVKIFFWDTFKFFLSLYGHKLPILSTDISYDSSIIVTGSADRNIKIWGLDFGDCHKSIFAHDDSVMMVQFVPNTHYFFSVGKDGKVKQWDADTFNKIITLDGHFGECWNLSVCDNFVVTCGKDRVLRLFEKTDEPLVLSDEQEEEREKEELATGQDSLVKLPSTKTLTAEKGAETLMECLTSIQKYNNDLLSGIRPELPIEMKAFNLKTVEDYLAKALTSIRPSELGEALLLLPFHLVTFMMELLPKLLSNPLTTEVACKTVLLLLKVHNGPITADIAKFQMIEKIQEPAMATIKQFKDMVGLNLYGLKFIQRNLEEKEGIQLFKDAEIEHKQKEKLKRKKEKVTKAVHIMTL</sequence>
<keyword evidence="2" id="KW-0677">Repeat</keyword>
<dbReference type="RefSeq" id="XP_014254086.1">
    <property type="nucleotide sequence ID" value="XM_014398600.1"/>
</dbReference>
<dbReference type="Pfam" id="PF25172">
    <property type="entry name" value="Beta-prop_WDR3_2nd"/>
    <property type="match status" value="1"/>
</dbReference>
<dbReference type="RefSeq" id="XP_014254087.1">
    <property type="nucleotide sequence ID" value="XM_014398601.2"/>
</dbReference>
<dbReference type="InterPro" id="IPR051570">
    <property type="entry name" value="TBC1_cilium_biogenesis"/>
</dbReference>
<feature type="repeat" description="WD" evidence="4">
    <location>
        <begin position="560"/>
        <end position="601"/>
    </location>
</feature>
<dbReference type="FunFam" id="2.130.10.10:FF:000157">
    <property type="entry name" value="WD repeat domain 3"/>
    <property type="match status" value="1"/>
</dbReference>
<evidence type="ECO:0000259" key="5">
    <source>
        <dbReference type="Pfam" id="PF04003"/>
    </source>
</evidence>
<dbReference type="GO" id="GO:0030490">
    <property type="term" value="P:maturation of SSU-rRNA"/>
    <property type="evidence" value="ECO:0007669"/>
    <property type="project" value="TreeGrafter"/>
</dbReference>
<evidence type="ECO:0000256" key="4">
    <source>
        <dbReference type="PROSITE-ProRule" id="PRU00221"/>
    </source>
</evidence>
<dbReference type="GO" id="GO:0032040">
    <property type="term" value="C:small-subunit processome"/>
    <property type="evidence" value="ECO:0007669"/>
    <property type="project" value="TreeGrafter"/>
</dbReference>
<dbReference type="OrthoDB" id="407922at2759"/>
<name>A0A8I6RXB6_CIMLE</name>
<dbReference type="KEGG" id="clec:106669263"/>
<feature type="repeat" description="WD" evidence="4">
    <location>
        <begin position="104"/>
        <end position="145"/>
    </location>
</feature>
<dbReference type="OMA" id="MNIPLTC"/>
<evidence type="ECO:0000313" key="7">
    <source>
        <dbReference type="Proteomes" id="UP000494040"/>
    </source>
</evidence>
<dbReference type="SUPFAM" id="SSF50978">
    <property type="entry name" value="WD40 repeat-like"/>
    <property type="match status" value="2"/>
</dbReference>
<dbReference type="PROSITE" id="PS00678">
    <property type="entry name" value="WD_REPEATS_1"/>
    <property type="match status" value="2"/>
</dbReference>
<dbReference type="InterPro" id="IPR020472">
    <property type="entry name" value="WD40_PAC1"/>
</dbReference>
<dbReference type="Pfam" id="PF25173">
    <property type="entry name" value="Beta-prop_WDR3_1st"/>
    <property type="match status" value="1"/>
</dbReference>
<dbReference type="PRINTS" id="PR00320">
    <property type="entry name" value="GPROTEINBRPT"/>
</dbReference>
<dbReference type="SMART" id="SM00320">
    <property type="entry name" value="WD40"/>
    <property type="match status" value="12"/>
</dbReference>
<dbReference type="InterPro" id="IPR036322">
    <property type="entry name" value="WD40_repeat_dom_sf"/>
</dbReference>
<feature type="domain" description="Small-subunit processome Utp12" evidence="5">
    <location>
        <begin position="755"/>
        <end position="857"/>
    </location>
</feature>
<feature type="repeat" description="WD" evidence="4">
    <location>
        <begin position="384"/>
        <end position="424"/>
    </location>
</feature>
<dbReference type="PANTHER" id="PTHR19853:SF0">
    <property type="entry name" value="WD REPEAT-CONTAINING PROTEIN 3"/>
    <property type="match status" value="1"/>
</dbReference>
<dbReference type="InterPro" id="IPR001680">
    <property type="entry name" value="WD40_rpt"/>
</dbReference>
<dbReference type="EnsemblMetazoa" id="XM_014398601.2">
    <property type="protein sequence ID" value="XP_014254087.1"/>
    <property type="gene ID" value="LOC106669263"/>
</dbReference>
<dbReference type="Proteomes" id="UP000494040">
    <property type="component" value="Unassembled WGS sequence"/>
</dbReference>
<dbReference type="Pfam" id="PF04003">
    <property type="entry name" value="Utp12"/>
    <property type="match status" value="1"/>
</dbReference>
<dbReference type="GeneID" id="106669263"/>
<dbReference type="EnsemblMetazoa" id="XM_014398600.1">
    <property type="protein sequence ID" value="XP_014254086.1"/>
    <property type="gene ID" value="LOC106669263"/>
</dbReference>
<dbReference type="GO" id="GO:0034388">
    <property type="term" value="C:Pwp2p-containing subcomplex of 90S preribosome"/>
    <property type="evidence" value="ECO:0007669"/>
    <property type="project" value="TreeGrafter"/>
</dbReference>
<proteinExistence type="inferred from homology"/>
<dbReference type="Gene3D" id="2.130.10.10">
    <property type="entry name" value="YVTN repeat-like/Quinoprotein amine dehydrogenase"/>
    <property type="match status" value="3"/>
</dbReference>
<dbReference type="InterPro" id="IPR015943">
    <property type="entry name" value="WD40/YVTN_repeat-like_dom_sf"/>
</dbReference>
<keyword evidence="1 4" id="KW-0853">WD repeat</keyword>
<dbReference type="CDD" id="cd00200">
    <property type="entry name" value="WD40"/>
    <property type="match status" value="2"/>
</dbReference>
<keyword evidence="7" id="KW-1185">Reference proteome</keyword>
<organism evidence="6 7">
    <name type="scientific">Cimex lectularius</name>
    <name type="common">Bed bug</name>
    <name type="synonym">Acanthia lectularia</name>
    <dbReference type="NCBI Taxonomy" id="79782"/>
    <lineage>
        <taxon>Eukaryota</taxon>
        <taxon>Metazoa</taxon>
        <taxon>Ecdysozoa</taxon>
        <taxon>Arthropoda</taxon>
        <taxon>Hexapoda</taxon>
        <taxon>Insecta</taxon>
        <taxon>Pterygota</taxon>
        <taxon>Neoptera</taxon>
        <taxon>Paraneoptera</taxon>
        <taxon>Hemiptera</taxon>
        <taxon>Heteroptera</taxon>
        <taxon>Panheteroptera</taxon>
        <taxon>Cimicomorpha</taxon>
        <taxon>Cimicidae</taxon>
        <taxon>Cimex</taxon>
    </lineage>
</organism>
<dbReference type="InterPro" id="IPR007148">
    <property type="entry name" value="SSU_processome_Utp12"/>
</dbReference>
<feature type="repeat" description="WD" evidence="4">
    <location>
        <begin position="188"/>
        <end position="229"/>
    </location>
</feature>
<comment type="similarity">
    <text evidence="3">Belongs to the WD repeat WDR3/UTP12 family.</text>
</comment>
<dbReference type="PROSITE" id="PS50082">
    <property type="entry name" value="WD_REPEATS_2"/>
    <property type="match status" value="6"/>
</dbReference>
<evidence type="ECO:0000256" key="1">
    <source>
        <dbReference type="ARBA" id="ARBA00022574"/>
    </source>
</evidence>
<dbReference type="AlphaFoldDB" id="A0A8I6RXB6"/>
<evidence type="ECO:0000313" key="6">
    <source>
        <dbReference type="EnsemblMetazoa" id="XP_014254086.1"/>
    </source>
</evidence>
<evidence type="ECO:0000256" key="3">
    <source>
        <dbReference type="ARBA" id="ARBA00038229"/>
    </source>
</evidence>